<gene>
    <name evidence="2" type="ORF">MNBD_GAMMA18-793</name>
</gene>
<dbReference type="SUPFAM" id="SSF53474">
    <property type="entry name" value="alpha/beta-Hydrolases"/>
    <property type="match status" value="1"/>
</dbReference>
<dbReference type="EMBL" id="UOFP01000050">
    <property type="protein sequence ID" value="VAW84505.1"/>
    <property type="molecule type" value="Genomic_DNA"/>
</dbReference>
<dbReference type="AlphaFoldDB" id="A0A3B0YU94"/>
<keyword evidence="1" id="KW-0812">Transmembrane</keyword>
<feature type="transmembrane region" description="Helical" evidence="1">
    <location>
        <begin position="15"/>
        <end position="36"/>
    </location>
</feature>
<sequence length="356" mass="40076">MHDVPKPVRNKKHRVYLPLAALLAVGAILSGVYFLFFSGPSQITEADVFNKRFARSLDSNIPLYRPAVSNWKELRSELTRLQIPYSALGLPKQLEGAPRQFKNNIFSLGFRTADTPVKEALFYRFMDKAKKDCAVLLIPGTGFDQATKISLGKGYHGKIVETIKPICDLFVLIKPNQGPLSIHNGKKSLDYRVVRVTLLNDGFSYSITYFVYAQAILQHLREQYQRIGVVGLSQGGEASLIIANLEQPDFAVVASGYSILNAEVEFKDLKQTIHPKFRRLNKPENVRQAIGQGKTKYFFSWGLREKSTYGFEASDEKTCKYFSDGAPEKVTCIFHGGKHVFPLNEVGAFIREQTKN</sequence>
<protein>
    <submittedName>
        <fullName evidence="2">Uncharacterized protein</fullName>
    </submittedName>
</protein>
<keyword evidence="1" id="KW-1133">Transmembrane helix</keyword>
<organism evidence="2">
    <name type="scientific">hydrothermal vent metagenome</name>
    <dbReference type="NCBI Taxonomy" id="652676"/>
    <lineage>
        <taxon>unclassified sequences</taxon>
        <taxon>metagenomes</taxon>
        <taxon>ecological metagenomes</taxon>
    </lineage>
</organism>
<keyword evidence="1" id="KW-0472">Membrane</keyword>
<accession>A0A3B0YU94</accession>
<dbReference type="Gene3D" id="3.40.50.1820">
    <property type="entry name" value="alpha/beta hydrolase"/>
    <property type="match status" value="1"/>
</dbReference>
<name>A0A3B0YU94_9ZZZZ</name>
<dbReference type="InterPro" id="IPR029058">
    <property type="entry name" value="AB_hydrolase_fold"/>
</dbReference>
<reference evidence="2" key="1">
    <citation type="submission" date="2018-06" db="EMBL/GenBank/DDBJ databases">
        <authorList>
            <person name="Zhirakovskaya E."/>
        </authorList>
    </citation>
    <scope>NUCLEOTIDE SEQUENCE</scope>
</reference>
<proteinExistence type="predicted"/>
<evidence type="ECO:0000313" key="2">
    <source>
        <dbReference type="EMBL" id="VAW84505.1"/>
    </source>
</evidence>
<evidence type="ECO:0000256" key="1">
    <source>
        <dbReference type="SAM" id="Phobius"/>
    </source>
</evidence>